<dbReference type="RefSeq" id="WP_006964316.1">
    <property type="nucleotide sequence ID" value="NZ_APJX01000001.1"/>
</dbReference>
<sequence length="771" mass="87071">MTMTPKQDEEIKSIAVIGNYLPRQCGIATFTSDLVEGLSSLSPNIDCWTVAMNDTFKGYPYPEKVRFEINQNILADYGVASQFLNISEVDIVCIQHEFGIFGGAAGSHLLKLLGDLHMPVVTTLHTVLKDPAPEYRDVMCKLSDLSDKLVVMSHKAKGFLEDIYGVPREKIAFIHHGIPDMPFIDSSFNKDKFEVEGKKVLLTFGLLSPSKGIETALQALPAVLKKHPDVVYIILGRTHPHVLKSDGEAYRIMLQQMVHKLGINRHVIFQNSFTALRELGEFLGIADLYISPYPEEAQITSGTLAYAMGTGKAIISTPYWYAVEMLADGRGKIVPFKDPNALAEQINTLLDNDGQRHAMRKKAYTFTREAVWKEVSKRYLEVFKEVRQNRIRHPRPRYSYIKNVEAITRFDLPEIKLDHLKAMTDDTGLFQHANHTIPDRAHGYCTDDNARALLTAVLGQKYLPANGFGLDALAGHYLGFLLYAFDEKKGRFRNFMDYSRQWVKETGSEDSHGRSLWCLGKAVAYLENPSHMAVSTVLFKKALGVAEHFFAPRAVAFTLIGLDAYLGKFCGDSNARRIRDILADRLFVQFKDHGTTDWPWPEDGLNYANAKLPQALILSGKKMQRSDMVDMGLVSLKWLLAIQTHDHHFAPIGSNGWYQKGEKRTRFDQQPIEAKAMVDACVDAYNITRDRQWFEHSVMSFNWFLGHNDLNMPLYDPRTGGCRDGLMVDGINQNQGAESTLAWLLSLLNLQKLYADEILNQPPLFQSPDIK</sequence>
<dbReference type="GO" id="GO:0016757">
    <property type="term" value="F:glycosyltransferase activity"/>
    <property type="evidence" value="ECO:0007669"/>
    <property type="project" value="InterPro"/>
</dbReference>
<reference evidence="3 4" key="1">
    <citation type="journal article" date="2013" name="Genome Announc.">
        <title>Draft Genome Sequence of Desulfotignum phosphitoxidans DSM 13687 Strain FiPS-3.</title>
        <authorList>
            <person name="Poehlein A."/>
            <person name="Daniel R."/>
            <person name="Simeonova D.D."/>
        </authorList>
    </citation>
    <scope>NUCLEOTIDE SEQUENCE [LARGE SCALE GENOMIC DNA]</scope>
    <source>
        <strain evidence="3 4">DSM 13687</strain>
    </source>
</reference>
<dbReference type="CDD" id="cd03822">
    <property type="entry name" value="GT4_mannosyltransferase-like"/>
    <property type="match status" value="1"/>
</dbReference>
<dbReference type="InterPro" id="IPR028098">
    <property type="entry name" value="Glyco_trans_4-like_N"/>
</dbReference>
<evidence type="ECO:0000259" key="2">
    <source>
        <dbReference type="Pfam" id="PF13439"/>
    </source>
</evidence>
<feature type="domain" description="Glycosyltransferase subfamily 4-like N-terminal" evidence="2">
    <location>
        <begin position="26"/>
        <end position="178"/>
    </location>
</feature>
<name>S0G6B8_9BACT</name>
<accession>S0G6B8</accession>
<proteinExistence type="predicted"/>
<evidence type="ECO:0000313" key="4">
    <source>
        <dbReference type="Proteomes" id="UP000014216"/>
    </source>
</evidence>
<dbReference type="PANTHER" id="PTHR12526:SF572">
    <property type="entry name" value="BLL5144 PROTEIN"/>
    <property type="match status" value="1"/>
</dbReference>
<dbReference type="PANTHER" id="PTHR12526">
    <property type="entry name" value="GLYCOSYLTRANSFERASE"/>
    <property type="match status" value="1"/>
</dbReference>
<dbReference type="Proteomes" id="UP000014216">
    <property type="component" value="Unassembled WGS sequence"/>
</dbReference>
<evidence type="ECO:0000259" key="1">
    <source>
        <dbReference type="Pfam" id="PF00534"/>
    </source>
</evidence>
<organism evidence="3 4">
    <name type="scientific">Desulfotignum phosphitoxidans DSM 13687</name>
    <dbReference type="NCBI Taxonomy" id="1286635"/>
    <lineage>
        <taxon>Bacteria</taxon>
        <taxon>Pseudomonadati</taxon>
        <taxon>Thermodesulfobacteriota</taxon>
        <taxon>Desulfobacteria</taxon>
        <taxon>Desulfobacterales</taxon>
        <taxon>Desulfobacteraceae</taxon>
        <taxon>Desulfotignum</taxon>
    </lineage>
</organism>
<dbReference type="SUPFAM" id="SSF53756">
    <property type="entry name" value="UDP-Glycosyltransferase/glycogen phosphorylase"/>
    <property type="match status" value="1"/>
</dbReference>
<protein>
    <submittedName>
        <fullName evidence="3">Sigma-54 dependent transcriptional activator</fullName>
    </submittedName>
</protein>
<dbReference type="EMBL" id="APJX01000001">
    <property type="protein sequence ID" value="EMS81569.1"/>
    <property type="molecule type" value="Genomic_DNA"/>
</dbReference>
<comment type="caution">
    <text evidence="3">The sequence shown here is derived from an EMBL/GenBank/DDBJ whole genome shotgun (WGS) entry which is preliminary data.</text>
</comment>
<keyword evidence="4" id="KW-1185">Reference proteome</keyword>
<dbReference type="PATRIC" id="fig|1286635.3.peg.738"/>
<dbReference type="AlphaFoldDB" id="S0G6B8"/>
<dbReference type="InterPro" id="IPR001296">
    <property type="entry name" value="Glyco_trans_1"/>
</dbReference>
<evidence type="ECO:0000313" key="3">
    <source>
        <dbReference type="EMBL" id="EMS81569.1"/>
    </source>
</evidence>
<dbReference type="Pfam" id="PF13439">
    <property type="entry name" value="Glyco_transf_4"/>
    <property type="match status" value="1"/>
</dbReference>
<dbReference type="Pfam" id="PF00534">
    <property type="entry name" value="Glycos_transf_1"/>
    <property type="match status" value="1"/>
</dbReference>
<feature type="domain" description="Glycosyl transferase family 1" evidence="1">
    <location>
        <begin position="191"/>
        <end position="364"/>
    </location>
</feature>
<dbReference type="Gene3D" id="3.40.50.2000">
    <property type="entry name" value="Glycogen Phosphorylase B"/>
    <property type="match status" value="2"/>
</dbReference>
<gene>
    <name evidence="3" type="ORF">Dpo_1c07100</name>
</gene>